<reference evidence="1 2" key="1">
    <citation type="journal article" date="2019" name="Nat. Ecol. Evol.">
        <title>Megaphylogeny resolves global patterns of mushroom evolution.</title>
        <authorList>
            <person name="Varga T."/>
            <person name="Krizsan K."/>
            <person name="Foldi C."/>
            <person name="Dima B."/>
            <person name="Sanchez-Garcia M."/>
            <person name="Sanchez-Ramirez S."/>
            <person name="Szollosi G.J."/>
            <person name="Szarkandi J.G."/>
            <person name="Papp V."/>
            <person name="Albert L."/>
            <person name="Andreopoulos W."/>
            <person name="Angelini C."/>
            <person name="Antonin V."/>
            <person name="Barry K.W."/>
            <person name="Bougher N.L."/>
            <person name="Buchanan P."/>
            <person name="Buyck B."/>
            <person name="Bense V."/>
            <person name="Catcheside P."/>
            <person name="Chovatia M."/>
            <person name="Cooper J."/>
            <person name="Damon W."/>
            <person name="Desjardin D."/>
            <person name="Finy P."/>
            <person name="Geml J."/>
            <person name="Haridas S."/>
            <person name="Hughes K."/>
            <person name="Justo A."/>
            <person name="Karasinski D."/>
            <person name="Kautmanova I."/>
            <person name="Kiss B."/>
            <person name="Kocsube S."/>
            <person name="Kotiranta H."/>
            <person name="LaButti K.M."/>
            <person name="Lechner B.E."/>
            <person name="Liimatainen K."/>
            <person name="Lipzen A."/>
            <person name="Lukacs Z."/>
            <person name="Mihaltcheva S."/>
            <person name="Morgado L.N."/>
            <person name="Niskanen T."/>
            <person name="Noordeloos M.E."/>
            <person name="Ohm R.A."/>
            <person name="Ortiz-Santana B."/>
            <person name="Ovrebo C."/>
            <person name="Racz N."/>
            <person name="Riley R."/>
            <person name="Savchenko A."/>
            <person name="Shiryaev A."/>
            <person name="Soop K."/>
            <person name="Spirin V."/>
            <person name="Szebenyi C."/>
            <person name="Tomsovsky M."/>
            <person name="Tulloss R.E."/>
            <person name="Uehling J."/>
            <person name="Grigoriev I.V."/>
            <person name="Vagvolgyi C."/>
            <person name="Papp T."/>
            <person name="Martin F.M."/>
            <person name="Miettinen O."/>
            <person name="Hibbett D.S."/>
            <person name="Nagy L.G."/>
        </authorList>
    </citation>
    <scope>NUCLEOTIDE SEQUENCE [LARGE SCALE GENOMIC DNA]</scope>
    <source>
        <strain evidence="1 2">CBS 121175</strain>
    </source>
</reference>
<dbReference type="OrthoDB" id="2863427at2759"/>
<dbReference type="EMBL" id="ML210196">
    <property type="protein sequence ID" value="TFK24701.1"/>
    <property type="molecule type" value="Genomic_DNA"/>
</dbReference>
<dbReference type="Proteomes" id="UP000307440">
    <property type="component" value="Unassembled WGS sequence"/>
</dbReference>
<dbReference type="Gene3D" id="1.20.1280.50">
    <property type="match status" value="1"/>
</dbReference>
<dbReference type="SUPFAM" id="SSF52047">
    <property type="entry name" value="RNI-like"/>
    <property type="match status" value="1"/>
</dbReference>
<organism evidence="1 2">
    <name type="scientific">Coprinopsis marcescibilis</name>
    <name type="common">Agaric fungus</name>
    <name type="synonym">Psathyrella marcescibilis</name>
    <dbReference type="NCBI Taxonomy" id="230819"/>
    <lineage>
        <taxon>Eukaryota</taxon>
        <taxon>Fungi</taxon>
        <taxon>Dikarya</taxon>
        <taxon>Basidiomycota</taxon>
        <taxon>Agaricomycotina</taxon>
        <taxon>Agaricomycetes</taxon>
        <taxon>Agaricomycetidae</taxon>
        <taxon>Agaricales</taxon>
        <taxon>Agaricineae</taxon>
        <taxon>Psathyrellaceae</taxon>
        <taxon>Coprinopsis</taxon>
    </lineage>
</organism>
<evidence type="ECO:0000313" key="1">
    <source>
        <dbReference type="EMBL" id="TFK24701.1"/>
    </source>
</evidence>
<dbReference type="Gene3D" id="3.80.10.10">
    <property type="entry name" value="Ribonuclease Inhibitor"/>
    <property type="match status" value="1"/>
</dbReference>
<keyword evidence="2" id="KW-1185">Reference proteome</keyword>
<protein>
    <submittedName>
        <fullName evidence="1">Uncharacterized protein</fullName>
    </submittedName>
</protein>
<evidence type="ECO:0000313" key="2">
    <source>
        <dbReference type="Proteomes" id="UP000307440"/>
    </source>
</evidence>
<dbReference type="InterPro" id="IPR032675">
    <property type="entry name" value="LRR_dom_sf"/>
</dbReference>
<sequence length="571" mass="64235">MAGTIKGELSAEIPEDRLRRAELRRAIEDRIAELEGGIRDLWSQRNALSDISQMPGEILCRIFAFCAQHEPWKGYAWTTKRDLPWFRVTHVSRHWRAVAIACPELWTEIYLTGTPLTQMMVERSKQVPISVEAWCTFSDTAASKKALHDILVKEMHRLKTLRLTSSDSNILDAILTTPLKPVAPTLRDLRIDHCDPHNLLKIPEQLLDEGGAPNLREFSVRGCQFSWTSPIFASLNRFQYLAEGYSQDDTPSTLPSAQGLLQGLSNMGKLVHLNLNITFLDFARLKSKPITLPLLQDLTLTSDLLNIVTLLNHLTLPSVTTLELNGEVSVTESEGRLLQQASELGSALKSLWQPSSPSDSAPTFQTCKIGADIGSPEVIQGWFKTLNEGQSDIIPPNLKISFNIREPLLRILPFEHLRHLHVQVPLLKTEFSALGQLEELESIYLRGEYATKTFVEYMAADPRWNKEGAAGSETTPTYLPSLRHISVTETDFTGDDDMMSIDDLLDFLKMRISLNRPIGYLGLRRCYNVSDGDYRRFVQVLGDGHVDWDWVHEAHPQDVNSEGGSWNGSDG</sequence>
<accession>A0A5C3KVL3</accession>
<dbReference type="STRING" id="230819.A0A5C3KVL3"/>
<gene>
    <name evidence="1" type="ORF">FA15DRAFT_704349</name>
</gene>
<dbReference type="AlphaFoldDB" id="A0A5C3KVL3"/>
<name>A0A5C3KVL3_COPMA</name>
<proteinExistence type="predicted"/>